<proteinExistence type="predicted"/>
<comment type="caution">
    <text evidence="1">The sequence shown here is derived from an EMBL/GenBank/DDBJ whole genome shotgun (WGS) entry which is preliminary data.</text>
</comment>
<name>A0A9D4V621_ADICA</name>
<dbReference type="Proteomes" id="UP000886520">
    <property type="component" value="Chromosome 5"/>
</dbReference>
<reference evidence="1 2" key="1">
    <citation type="submission" date="2021-01" db="EMBL/GenBank/DDBJ databases">
        <title>Adiantum capillus-veneris genome.</title>
        <authorList>
            <person name="Fang Y."/>
            <person name="Liao Q."/>
        </authorList>
    </citation>
    <scope>NUCLEOTIDE SEQUENCE [LARGE SCALE GENOMIC DNA]</scope>
    <source>
        <strain evidence="1">H3</strain>
        <tissue evidence="1">Leaf</tissue>
    </source>
</reference>
<evidence type="ECO:0000313" key="1">
    <source>
        <dbReference type="EMBL" id="KAI5080102.1"/>
    </source>
</evidence>
<sequence>MVMRRPLRQGYLPSVPRLSGSCLESAAWSIDSALQHRSDLPQHDIQELKRERALGARELPILSCQTVFYNGRSRKRP</sequence>
<evidence type="ECO:0000313" key="2">
    <source>
        <dbReference type="Proteomes" id="UP000886520"/>
    </source>
</evidence>
<accession>A0A9D4V621</accession>
<keyword evidence="2" id="KW-1185">Reference proteome</keyword>
<dbReference type="EMBL" id="JABFUD020000005">
    <property type="protein sequence ID" value="KAI5080102.1"/>
    <property type="molecule type" value="Genomic_DNA"/>
</dbReference>
<gene>
    <name evidence="1" type="ORF">GOP47_0005581</name>
</gene>
<dbReference type="AlphaFoldDB" id="A0A9D4V621"/>
<organism evidence="1 2">
    <name type="scientific">Adiantum capillus-veneris</name>
    <name type="common">Maidenhair fern</name>
    <dbReference type="NCBI Taxonomy" id="13818"/>
    <lineage>
        <taxon>Eukaryota</taxon>
        <taxon>Viridiplantae</taxon>
        <taxon>Streptophyta</taxon>
        <taxon>Embryophyta</taxon>
        <taxon>Tracheophyta</taxon>
        <taxon>Polypodiopsida</taxon>
        <taxon>Polypodiidae</taxon>
        <taxon>Polypodiales</taxon>
        <taxon>Pteridineae</taxon>
        <taxon>Pteridaceae</taxon>
        <taxon>Vittarioideae</taxon>
        <taxon>Adiantum</taxon>
    </lineage>
</organism>
<protein>
    <submittedName>
        <fullName evidence="1">Uncharacterized protein</fullName>
    </submittedName>
</protein>